<feature type="transmembrane region" description="Helical" evidence="1">
    <location>
        <begin position="428"/>
        <end position="450"/>
    </location>
</feature>
<keyword evidence="1" id="KW-1133">Transmembrane helix</keyword>
<gene>
    <name evidence="2" type="ORF">SAMN05444484_102247</name>
</gene>
<feature type="transmembrane region" description="Helical" evidence="1">
    <location>
        <begin position="148"/>
        <end position="166"/>
    </location>
</feature>
<dbReference type="AlphaFoldDB" id="A0A1M7CPI3"/>
<feature type="transmembrane region" description="Helical" evidence="1">
    <location>
        <begin position="355"/>
        <end position="375"/>
    </location>
</feature>
<dbReference type="EMBL" id="FRBT01000002">
    <property type="protein sequence ID" value="SHL69194.1"/>
    <property type="molecule type" value="Genomic_DNA"/>
</dbReference>
<feature type="transmembrane region" description="Helical" evidence="1">
    <location>
        <begin position="178"/>
        <end position="196"/>
    </location>
</feature>
<dbReference type="STRING" id="946677.SAMN05444484_102247"/>
<keyword evidence="3" id="KW-1185">Reference proteome</keyword>
<proteinExistence type="predicted"/>
<sequence length="498" mass="56801">MITYYKTQNKITMIKKFIYLEWKAFIRSASFGTNVAMKILIGFLMVYFSVLFIGMGVGSFYVLKKMNLEPLTTINKFLIYYFLTDLVIRLLMQAIPVLNIKPLLVLPFKKPTIVHFSLGKTALSFFNWVHALFFVPFSIVLVLEGYDITGVIFWFLAAFSIVYINNFLNIILSNIDKLFALFIVLILVLAGAQYYKVFDITTFTTPCFQEFYETKGMFLIPVLVLIGLYQFTYKYFKSNLFLDAGLSKKEDIATTENLSWLNQFGTLGTFLKNDIKLIKRNKRSKTTLVMSFFFLFYGLIFFGNSHQPEVMYIFAGIFVSGGFLFVFGQFVPSWDSSYYQLMMTQNIPYRGYITSKWWLIVIATLISTIIASFYLFYGWEIYLTIVVGAIYNIGVNSHLVLLGGAFTKTPIDLSSAGGAFGDKKAFNVNAMLLTLPKILLPLGLYAIGLYLGNKTIGLALVAGAGVLGFIFKDMVFSLIEKRYKIEKYSTISAYKQKK</sequence>
<organism evidence="2 3">
    <name type="scientific">Flavobacterium chilense</name>
    <dbReference type="NCBI Taxonomy" id="946677"/>
    <lineage>
        <taxon>Bacteria</taxon>
        <taxon>Pseudomonadati</taxon>
        <taxon>Bacteroidota</taxon>
        <taxon>Flavobacteriia</taxon>
        <taxon>Flavobacteriales</taxon>
        <taxon>Flavobacteriaceae</taxon>
        <taxon>Flavobacterium</taxon>
    </lineage>
</organism>
<dbReference type="Proteomes" id="UP000184028">
    <property type="component" value="Unassembled WGS sequence"/>
</dbReference>
<name>A0A1M7CPI3_9FLAO</name>
<feature type="transmembrane region" description="Helical" evidence="1">
    <location>
        <begin position="39"/>
        <end position="63"/>
    </location>
</feature>
<feature type="transmembrane region" description="Helical" evidence="1">
    <location>
        <begin position="286"/>
        <end position="304"/>
    </location>
</feature>
<feature type="transmembrane region" description="Helical" evidence="1">
    <location>
        <begin position="216"/>
        <end position="236"/>
    </location>
</feature>
<keyword evidence="1" id="KW-0812">Transmembrane</keyword>
<feature type="transmembrane region" description="Helical" evidence="1">
    <location>
        <begin position="381"/>
        <end position="407"/>
    </location>
</feature>
<accession>A0A1M7CPI3</accession>
<feature type="transmembrane region" description="Helical" evidence="1">
    <location>
        <begin position="121"/>
        <end position="142"/>
    </location>
</feature>
<dbReference type="InterPro" id="IPR043742">
    <property type="entry name" value="DUF5687"/>
</dbReference>
<dbReference type="Pfam" id="PF18940">
    <property type="entry name" value="DUF5687"/>
    <property type="match status" value="1"/>
</dbReference>
<reference evidence="3" key="1">
    <citation type="submission" date="2016-11" db="EMBL/GenBank/DDBJ databases">
        <authorList>
            <person name="Varghese N."/>
            <person name="Submissions S."/>
        </authorList>
    </citation>
    <scope>NUCLEOTIDE SEQUENCE [LARGE SCALE GENOMIC DNA]</scope>
    <source>
        <strain evidence="3">DSM 24724</strain>
    </source>
</reference>
<evidence type="ECO:0000313" key="3">
    <source>
        <dbReference type="Proteomes" id="UP000184028"/>
    </source>
</evidence>
<evidence type="ECO:0008006" key="4">
    <source>
        <dbReference type="Google" id="ProtNLM"/>
    </source>
</evidence>
<feature type="transmembrane region" description="Helical" evidence="1">
    <location>
        <begin position="456"/>
        <end position="479"/>
    </location>
</feature>
<evidence type="ECO:0000256" key="1">
    <source>
        <dbReference type="SAM" id="Phobius"/>
    </source>
</evidence>
<evidence type="ECO:0000313" key="2">
    <source>
        <dbReference type="EMBL" id="SHL69194.1"/>
    </source>
</evidence>
<keyword evidence="1" id="KW-0472">Membrane</keyword>
<protein>
    <recommendedName>
        <fullName evidence="4">ABC-2 type transport system permease protein</fullName>
    </recommendedName>
</protein>
<feature type="transmembrane region" description="Helical" evidence="1">
    <location>
        <begin position="78"/>
        <end position="100"/>
    </location>
</feature>
<feature type="transmembrane region" description="Helical" evidence="1">
    <location>
        <begin position="310"/>
        <end position="334"/>
    </location>
</feature>